<keyword evidence="4 7" id="KW-0732">Signal</keyword>
<evidence type="ECO:0000256" key="3">
    <source>
        <dbReference type="ARBA" id="ARBA00022723"/>
    </source>
</evidence>
<keyword evidence="8" id="KW-0175">Coiled coil</keyword>
<comment type="similarity">
    <text evidence="1 7">Belongs to the CcmH/CycL/Ccl2/NrfF family.</text>
</comment>
<evidence type="ECO:0000256" key="5">
    <source>
        <dbReference type="ARBA" id="ARBA00022748"/>
    </source>
</evidence>
<dbReference type="OrthoDB" id="9804975at2"/>
<feature type="chain" id="PRO_5031608736" description="Cytochrome c-type biogenesis protein" evidence="7">
    <location>
        <begin position="20"/>
        <end position="159"/>
    </location>
</feature>
<evidence type="ECO:0000256" key="1">
    <source>
        <dbReference type="ARBA" id="ARBA00010342"/>
    </source>
</evidence>
<feature type="signal peptide" evidence="7">
    <location>
        <begin position="1"/>
        <end position="19"/>
    </location>
</feature>
<dbReference type="PANTHER" id="PTHR47870:SF1">
    <property type="entry name" value="CYTOCHROME C-TYPE BIOGENESIS PROTEIN CCMH"/>
    <property type="match status" value="1"/>
</dbReference>
<evidence type="ECO:0000256" key="6">
    <source>
        <dbReference type="ARBA" id="ARBA00023004"/>
    </source>
</evidence>
<feature type="domain" description="CcmH/CycL/Ccl2/NrfF N-terminal" evidence="9">
    <location>
        <begin position="9"/>
        <end position="148"/>
    </location>
</feature>
<dbReference type="GO" id="GO:0017004">
    <property type="term" value="P:cytochrome complex assembly"/>
    <property type="evidence" value="ECO:0007669"/>
    <property type="project" value="UniProtKB-KW"/>
</dbReference>
<dbReference type="InterPro" id="IPR051263">
    <property type="entry name" value="C-type_cytochrome_biogenesis"/>
</dbReference>
<dbReference type="InterPro" id="IPR005616">
    <property type="entry name" value="CcmH/CycL/Ccl2/NrfF_N"/>
</dbReference>
<evidence type="ECO:0000313" key="11">
    <source>
        <dbReference type="Proteomes" id="UP000094769"/>
    </source>
</evidence>
<dbReference type="AlphaFoldDB" id="A0A7Z1AFQ9"/>
<dbReference type="EMBL" id="MARB01000007">
    <property type="protein sequence ID" value="ODJ88196.1"/>
    <property type="molecule type" value="Genomic_DNA"/>
</dbReference>
<keyword evidence="7" id="KW-0472">Membrane</keyword>
<feature type="transmembrane region" description="Helical" evidence="7">
    <location>
        <begin position="104"/>
        <end position="125"/>
    </location>
</feature>
<comment type="caution">
    <text evidence="10">The sequence shown here is derived from an EMBL/GenBank/DDBJ whole genome shotgun (WGS) entry which is preliminary data.</text>
</comment>
<organism evidence="10 11">
    <name type="scientific">Candidatus Thiodiazotropha endolucinida</name>
    <dbReference type="NCBI Taxonomy" id="1655433"/>
    <lineage>
        <taxon>Bacteria</taxon>
        <taxon>Pseudomonadati</taxon>
        <taxon>Pseudomonadota</taxon>
        <taxon>Gammaproteobacteria</taxon>
        <taxon>Chromatiales</taxon>
        <taxon>Sedimenticolaceae</taxon>
        <taxon>Candidatus Thiodiazotropha</taxon>
    </lineage>
</organism>
<keyword evidence="3 7" id="KW-0479">Metal-binding</keyword>
<dbReference type="GO" id="GO:0005886">
    <property type="term" value="C:plasma membrane"/>
    <property type="evidence" value="ECO:0007669"/>
    <property type="project" value="TreeGrafter"/>
</dbReference>
<dbReference type="FunFam" id="1.10.8.640:FF:000001">
    <property type="entry name" value="Cytochrome c-type biogenesis protein"/>
    <property type="match status" value="1"/>
</dbReference>
<dbReference type="CDD" id="cd16378">
    <property type="entry name" value="CcmH_N"/>
    <property type="match status" value="1"/>
</dbReference>
<keyword evidence="11" id="KW-1185">Reference proteome</keyword>
<keyword evidence="7" id="KW-0812">Transmembrane</keyword>
<dbReference type="GO" id="GO:0046872">
    <property type="term" value="F:metal ion binding"/>
    <property type="evidence" value="ECO:0007669"/>
    <property type="project" value="UniProtKB-KW"/>
</dbReference>
<reference evidence="10 11" key="1">
    <citation type="submission" date="2016-06" db="EMBL/GenBank/DDBJ databases">
        <title>Genome sequence of endosymbiont of Candidatus Endolucinida thiodiazotropha.</title>
        <authorList>
            <person name="Poehlein A."/>
            <person name="Koenig S."/>
            <person name="Heiden S.E."/>
            <person name="Thuermer A."/>
            <person name="Voget S."/>
            <person name="Daniel R."/>
            <person name="Markert S."/>
            <person name="Gros O."/>
            <person name="Schweder T."/>
        </authorList>
    </citation>
    <scope>NUCLEOTIDE SEQUENCE [LARGE SCALE GENOMIC DNA]</scope>
    <source>
        <strain evidence="10 11">COS</strain>
    </source>
</reference>
<sequence>MRLFVLIFTLLFAPPAVQAATLADYSFDEPGKAEDFRDIIEEMRCLVCQNESLAGSNAELAIDLRNEIYEMMKSGQEKEDIINFMVARYGDFVLYSPPLKPTTYPIWFGPLIVFLVGGVVLFRILKRKSVARETELSAEEEQRLNRLLNQSNDHRDADQ</sequence>
<dbReference type="PANTHER" id="PTHR47870">
    <property type="entry name" value="CYTOCHROME C-TYPE BIOGENESIS PROTEIN CCMH"/>
    <property type="match status" value="1"/>
</dbReference>
<keyword evidence="7" id="KW-1133">Transmembrane helix</keyword>
<evidence type="ECO:0000256" key="7">
    <source>
        <dbReference type="RuleBase" id="RU364112"/>
    </source>
</evidence>
<evidence type="ECO:0000313" key="10">
    <source>
        <dbReference type="EMBL" id="ODJ88196.1"/>
    </source>
</evidence>
<comment type="function">
    <text evidence="7">Possible subunit of a heme lyase.</text>
</comment>
<feature type="coiled-coil region" evidence="8">
    <location>
        <begin position="130"/>
        <end position="157"/>
    </location>
</feature>
<evidence type="ECO:0000256" key="4">
    <source>
        <dbReference type="ARBA" id="ARBA00022729"/>
    </source>
</evidence>
<proteinExistence type="inferred from homology"/>
<evidence type="ECO:0000259" key="9">
    <source>
        <dbReference type="Pfam" id="PF03918"/>
    </source>
</evidence>
<keyword evidence="2 7" id="KW-0349">Heme</keyword>
<dbReference type="Gene3D" id="1.10.8.640">
    <property type="entry name" value="Cytochrome C biogenesis protein"/>
    <property type="match status" value="1"/>
</dbReference>
<accession>A0A7Z1AFQ9</accession>
<dbReference type="Pfam" id="PF03918">
    <property type="entry name" value="CcmH"/>
    <property type="match status" value="1"/>
</dbReference>
<keyword evidence="5" id="KW-0201">Cytochrome c-type biogenesis</keyword>
<keyword evidence="6 7" id="KW-0408">Iron</keyword>
<dbReference type="Proteomes" id="UP000094769">
    <property type="component" value="Unassembled WGS sequence"/>
</dbReference>
<gene>
    <name evidence="10" type="primary">ccmH</name>
    <name evidence="10" type="ORF">CODIS_16090</name>
</gene>
<dbReference type="InterPro" id="IPR038297">
    <property type="entry name" value="CcmH/CycL/NrfF/Ccl2_sf"/>
</dbReference>
<dbReference type="RefSeq" id="WP_069123484.1">
    <property type="nucleotide sequence ID" value="NZ_MARB01000007.1"/>
</dbReference>
<evidence type="ECO:0000256" key="8">
    <source>
        <dbReference type="SAM" id="Coils"/>
    </source>
</evidence>
<protein>
    <recommendedName>
        <fullName evidence="7">Cytochrome c-type biogenesis protein</fullName>
    </recommendedName>
</protein>
<name>A0A7Z1AFQ9_9GAMM</name>
<evidence type="ECO:0000256" key="2">
    <source>
        <dbReference type="ARBA" id="ARBA00022617"/>
    </source>
</evidence>